<evidence type="ECO:0000256" key="13">
    <source>
        <dbReference type="ARBA" id="ARBA00022958"/>
    </source>
</evidence>
<evidence type="ECO:0000256" key="11">
    <source>
        <dbReference type="ARBA" id="ARBA00022840"/>
    </source>
</evidence>
<evidence type="ECO:0000256" key="16">
    <source>
        <dbReference type="ARBA" id="ARBA00048152"/>
    </source>
</evidence>
<evidence type="ECO:0000256" key="2">
    <source>
        <dbReference type="ARBA" id="ARBA00001958"/>
    </source>
</evidence>
<keyword evidence="8" id="KW-0479">Metal-binding</keyword>
<dbReference type="InterPro" id="IPR015813">
    <property type="entry name" value="Pyrv/PenolPyrv_kinase-like_dom"/>
</dbReference>
<comment type="similarity">
    <text evidence="4 17">Belongs to the pyruvate kinase family.</text>
</comment>
<dbReference type="EMBL" id="CM000208">
    <property type="protein sequence ID" value="EAN78782.1"/>
    <property type="molecule type" value="Genomic_DNA"/>
</dbReference>
<dbReference type="GO" id="GO:0004743">
    <property type="term" value="F:pyruvate kinase activity"/>
    <property type="evidence" value="ECO:0000318"/>
    <property type="project" value="GO_Central"/>
</dbReference>
<evidence type="ECO:0000256" key="8">
    <source>
        <dbReference type="ARBA" id="ARBA00022723"/>
    </source>
</evidence>
<dbReference type="KEGG" id="tbr:Tb10.61.2680"/>
<dbReference type="InParanoid" id="Q388I8"/>
<dbReference type="Pfam" id="PF00224">
    <property type="entry name" value="PK"/>
    <property type="match status" value="1"/>
</dbReference>
<dbReference type="EC" id="2.7.1.40" evidence="6 17"/>
<evidence type="ECO:0000256" key="15">
    <source>
        <dbReference type="ARBA" id="ARBA00023317"/>
    </source>
</evidence>
<dbReference type="FunFam" id="3.20.20.60:FF:000025">
    <property type="entry name" value="Pyruvate kinase"/>
    <property type="match status" value="1"/>
</dbReference>
<dbReference type="STRING" id="185431.Q388I8"/>
<dbReference type="SUPFAM" id="SSF52935">
    <property type="entry name" value="PK C-terminal domain-like"/>
    <property type="match status" value="1"/>
</dbReference>
<dbReference type="GO" id="GO:0006096">
    <property type="term" value="P:glycolytic process"/>
    <property type="evidence" value="ECO:0000318"/>
    <property type="project" value="GO_Central"/>
</dbReference>
<dbReference type="InterPro" id="IPR036918">
    <property type="entry name" value="Pyrv_Knase_C_sf"/>
</dbReference>
<dbReference type="SUPFAM" id="SSF50800">
    <property type="entry name" value="PK beta-barrel domain-like"/>
    <property type="match status" value="1"/>
</dbReference>
<evidence type="ECO:0000256" key="7">
    <source>
        <dbReference type="ARBA" id="ARBA00022679"/>
    </source>
</evidence>
<dbReference type="InterPro" id="IPR015793">
    <property type="entry name" value="Pyrv_Knase_brl"/>
</dbReference>
<dbReference type="InterPro" id="IPR001697">
    <property type="entry name" value="Pyr_Knase"/>
</dbReference>
<comment type="cofactor">
    <cofactor evidence="1">
        <name>Mg(2+)</name>
        <dbReference type="ChEBI" id="CHEBI:18420"/>
    </cofactor>
</comment>
<keyword evidence="13" id="KW-0630">Potassium</keyword>
<feature type="domain" description="Pyruvate kinase C-terminal" evidence="19">
    <location>
        <begin position="231"/>
        <end position="344"/>
    </location>
</feature>
<evidence type="ECO:0000256" key="17">
    <source>
        <dbReference type="RuleBase" id="RU000504"/>
    </source>
</evidence>
<gene>
    <name evidence="20" type="ORF">Tb10.61.2680</name>
</gene>
<feature type="domain" description="Pyruvate kinase barrel" evidence="18">
    <location>
        <begin position="2"/>
        <end position="196"/>
    </location>
</feature>
<keyword evidence="9" id="KW-0547">Nucleotide-binding</keyword>
<dbReference type="PROSITE" id="PS00110">
    <property type="entry name" value="PYRUVATE_KINASE"/>
    <property type="match status" value="1"/>
</dbReference>
<dbReference type="SUPFAM" id="SSF51621">
    <property type="entry name" value="Phosphoenolpyruvate/pyruvate domain"/>
    <property type="match status" value="1"/>
</dbReference>
<dbReference type="InterPro" id="IPR015795">
    <property type="entry name" value="Pyrv_Knase_C"/>
</dbReference>
<dbReference type="Pfam" id="PF02887">
    <property type="entry name" value="PK_C"/>
    <property type="match status" value="1"/>
</dbReference>
<evidence type="ECO:0000256" key="14">
    <source>
        <dbReference type="ARBA" id="ARBA00023152"/>
    </source>
</evidence>
<dbReference type="Gene3D" id="3.20.20.60">
    <property type="entry name" value="Phosphoenolpyruvate-binding domains"/>
    <property type="match status" value="1"/>
</dbReference>
<dbReference type="FunFam" id="3.40.1380.20:FF:000024">
    <property type="entry name" value="Pyruvate kinase"/>
    <property type="match status" value="1"/>
</dbReference>
<dbReference type="GO" id="GO:0003729">
    <property type="term" value="F:mRNA binding"/>
    <property type="evidence" value="ECO:0000314"/>
    <property type="project" value="GeneDB"/>
</dbReference>
<comment type="catalytic activity">
    <reaction evidence="16 17">
        <text>pyruvate + ATP = phosphoenolpyruvate + ADP + H(+)</text>
        <dbReference type="Rhea" id="RHEA:18157"/>
        <dbReference type="ChEBI" id="CHEBI:15361"/>
        <dbReference type="ChEBI" id="CHEBI:15378"/>
        <dbReference type="ChEBI" id="CHEBI:30616"/>
        <dbReference type="ChEBI" id="CHEBI:58702"/>
        <dbReference type="ChEBI" id="CHEBI:456216"/>
        <dbReference type="EC" id="2.7.1.40"/>
    </reaction>
</comment>
<evidence type="ECO:0000313" key="20">
    <source>
        <dbReference type="EMBL" id="EAN78782.1"/>
    </source>
</evidence>
<accession>Q388I8</accession>
<dbReference type="GO" id="GO:0005737">
    <property type="term" value="C:cytoplasm"/>
    <property type="evidence" value="ECO:0006056"/>
    <property type="project" value="Others"/>
</dbReference>
<evidence type="ECO:0000256" key="3">
    <source>
        <dbReference type="ARBA" id="ARBA00004997"/>
    </source>
</evidence>
<evidence type="ECO:0000256" key="5">
    <source>
        <dbReference type="ARBA" id="ARBA00011881"/>
    </source>
</evidence>
<proteinExistence type="inferred from homology"/>
<sequence>MTLRVVSKEDDRTLKCHVNNHHRLTDRRGINLPGCEVDLPAVSEKDRKDLEFGVAQGVDMIFASFIRTAEQVREVRAALGEKGKDILIISKIENHQGVQNIDSIIEASNGIMVARGDLGVEIPAEKVCVAQMCIISKCNVVGKPVICATQMLESMTSNPRPTRAEVSDVANAVLNGADCVMLSGETAKGKYPNEVVQYMARICVEAQSATHDTVMFNSIKNLQKIPMCPEEAVCSSAVASAFEVQAKAMLVLSNTGRSARLISKYRPNCPIICVTTRLQTCRQLNVTRSVVSVFYDAAKSGEDKDKEKRVKLGLDFAKKEKYASTGDVVVVVHADHSVKGYPNQTRLIYLP</sequence>
<dbReference type="OMA" id="CATLMME"/>
<dbReference type="GO" id="GO:0000287">
    <property type="term" value="F:magnesium ion binding"/>
    <property type="evidence" value="ECO:0007669"/>
    <property type="project" value="InterPro"/>
</dbReference>
<dbReference type="eggNOG" id="KOG2323">
    <property type="taxonomic scope" value="Eukaryota"/>
</dbReference>
<keyword evidence="14 17" id="KW-0324">Glycolysis</keyword>
<dbReference type="InterPro" id="IPR040442">
    <property type="entry name" value="Pyrv_kinase-like_dom_sf"/>
</dbReference>
<dbReference type="GO" id="GO:0005524">
    <property type="term" value="F:ATP binding"/>
    <property type="evidence" value="ECO:0007669"/>
    <property type="project" value="UniProtKB-KW"/>
</dbReference>
<dbReference type="Gene3D" id="2.40.33.10">
    <property type="entry name" value="PK beta-barrel domain-like"/>
    <property type="match status" value="1"/>
</dbReference>
<evidence type="ECO:0000313" key="21">
    <source>
        <dbReference type="Proteomes" id="UP000008524"/>
    </source>
</evidence>
<comment type="pathway">
    <text evidence="3 17">Carbohydrate degradation; glycolysis; pyruvate from D-glyceraldehyde 3-phosphate: step 5/5.</text>
</comment>
<name>Q388I8_TRYB2</name>
<dbReference type="PaxDb" id="5691-EAN78782"/>
<evidence type="ECO:0000256" key="10">
    <source>
        <dbReference type="ARBA" id="ARBA00022777"/>
    </source>
</evidence>
<organism evidence="20 21">
    <name type="scientific">Trypanosoma brucei brucei (strain 927/4 GUTat10.1)</name>
    <dbReference type="NCBI Taxonomy" id="185431"/>
    <lineage>
        <taxon>Eukaryota</taxon>
        <taxon>Discoba</taxon>
        <taxon>Euglenozoa</taxon>
        <taxon>Kinetoplastea</taxon>
        <taxon>Metakinetoplastina</taxon>
        <taxon>Trypanosomatida</taxon>
        <taxon>Trypanosomatidae</taxon>
        <taxon>Trypanosoma</taxon>
    </lineage>
</organism>
<evidence type="ECO:0000256" key="1">
    <source>
        <dbReference type="ARBA" id="ARBA00001946"/>
    </source>
</evidence>
<dbReference type="InterPro" id="IPR018209">
    <property type="entry name" value="Pyrv_Knase_AS"/>
</dbReference>
<dbReference type="FunCoup" id="Q388I8">
    <property type="interactions" value="150"/>
</dbReference>
<evidence type="ECO:0000259" key="18">
    <source>
        <dbReference type="Pfam" id="PF00224"/>
    </source>
</evidence>
<dbReference type="InterPro" id="IPR011037">
    <property type="entry name" value="Pyrv_Knase-like_insert_dom_sf"/>
</dbReference>
<evidence type="ECO:0000256" key="4">
    <source>
        <dbReference type="ARBA" id="ARBA00008663"/>
    </source>
</evidence>
<dbReference type="RefSeq" id="XP_827894.1">
    <property type="nucleotide sequence ID" value="XM_822801.1"/>
</dbReference>
<dbReference type="PANTHER" id="PTHR11817">
    <property type="entry name" value="PYRUVATE KINASE"/>
    <property type="match status" value="1"/>
</dbReference>
<reference evidence="20 21" key="1">
    <citation type="journal article" date="2005" name="Science">
        <title>Comparative genomics of trypanosomatid parasitic protozoa.</title>
        <authorList>
            <person name="El-Sayed N.M."/>
            <person name="Myler P.J."/>
            <person name="Blandin G."/>
            <person name="Berriman M."/>
            <person name="Crabtree J."/>
            <person name="Aggarwal G."/>
            <person name="Caler E."/>
            <person name="Renauld H."/>
            <person name="Worthey E.A."/>
            <person name="Hertz-Fowler C."/>
            <person name="Ghedin E."/>
            <person name="Peacock C."/>
            <person name="Bartholomeu D.C."/>
            <person name="Haas B.J."/>
            <person name="Tran A.N."/>
            <person name="Wortman J.R."/>
            <person name="Alsmark U.C."/>
            <person name="Angiuoli S."/>
            <person name="Anupama A."/>
            <person name="Badger J."/>
            <person name="Bringaud F."/>
            <person name="Cadag E."/>
            <person name="Carlton J.M."/>
            <person name="Cerqueira G.C."/>
            <person name="Creasy T."/>
            <person name="Delcher A.L."/>
            <person name="Djikeng A."/>
            <person name="Embley T.M."/>
            <person name="Hauser C."/>
            <person name="Ivens A.C."/>
            <person name="Kummerfeld S.K."/>
            <person name="Pereira-Leal J.B."/>
            <person name="Nilsson D."/>
            <person name="Peterson J."/>
            <person name="Salzberg S.L."/>
            <person name="Shallom J."/>
            <person name="Silva J.C."/>
            <person name="Sundaram J."/>
            <person name="Westenberger S."/>
            <person name="White O."/>
            <person name="Melville S.E."/>
            <person name="Donelson J.E."/>
            <person name="Andersson B."/>
            <person name="Stuart K.D."/>
            <person name="Hall N."/>
        </authorList>
    </citation>
    <scope>NUCLEOTIDE SEQUENCE [LARGE SCALE GENOMIC DNA]</scope>
    <source>
        <strain evidence="20 21">927/4 GUTat10.1</strain>
    </source>
</reference>
<comment type="subunit">
    <text evidence="5">Homotetramer.</text>
</comment>
<dbReference type="PRINTS" id="PR01050">
    <property type="entry name" value="PYRUVTKNASE"/>
</dbReference>
<keyword evidence="10 17" id="KW-0418">Kinase</keyword>
<dbReference type="OrthoDB" id="108365at2759"/>
<evidence type="ECO:0000256" key="9">
    <source>
        <dbReference type="ARBA" id="ARBA00022741"/>
    </source>
</evidence>
<keyword evidence="12 17" id="KW-0460">Magnesium</keyword>
<dbReference type="GO" id="GO:0030955">
    <property type="term" value="F:potassium ion binding"/>
    <property type="evidence" value="ECO:0007669"/>
    <property type="project" value="InterPro"/>
</dbReference>
<dbReference type="InterPro" id="IPR015806">
    <property type="entry name" value="Pyrv_Knase_insert_dom_sf"/>
</dbReference>
<evidence type="ECO:0000256" key="12">
    <source>
        <dbReference type="ARBA" id="ARBA00022842"/>
    </source>
</evidence>
<comment type="cofactor">
    <cofactor evidence="2">
        <name>K(+)</name>
        <dbReference type="ChEBI" id="CHEBI:29103"/>
    </cofactor>
</comment>
<protein>
    <recommendedName>
        <fullName evidence="6 17">Pyruvate kinase</fullName>
        <ecNumber evidence="6 17">2.7.1.40</ecNumber>
    </recommendedName>
</protein>
<keyword evidence="7 17" id="KW-0808">Transferase</keyword>
<keyword evidence="11" id="KW-0067">ATP-binding</keyword>
<dbReference type="Proteomes" id="UP000008524">
    <property type="component" value="Chromosome 10"/>
</dbReference>
<dbReference type="AlphaFoldDB" id="Q388I8"/>
<dbReference type="UniPathway" id="UPA00109">
    <property type="reaction ID" value="UER00188"/>
</dbReference>
<evidence type="ECO:0000256" key="6">
    <source>
        <dbReference type="ARBA" id="ARBA00012142"/>
    </source>
</evidence>
<dbReference type="GeneID" id="3661812"/>
<dbReference type="Gene3D" id="3.40.1380.20">
    <property type="entry name" value="Pyruvate kinase, C-terminal domain"/>
    <property type="match status" value="1"/>
</dbReference>
<dbReference type="NCBIfam" id="TIGR01064">
    <property type="entry name" value="pyruv_kin"/>
    <property type="match status" value="1"/>
</dbReference>
<evidence type="ECO:0000259" key="19">
    <source>
        <dbReference type="Pfam" id="PF02887"/>
    </source>
</evidence>
<keyword evidence="21" id="KW-1185">Reference proteome</keyword>
<reference evidence="20 21" key="2">
    <citation type="journal article" date="2005" name="Science">
        <title>The genome of the African trypanosome Trypanosoma brucei.</title>
        <authorList>
            <person name="Berriman M."/>
            <person name="Ghedin E."/>
            <person name="Hertz-Fowler C."/>
            <person name="Blandin G."/>
            <person name="Renauld H."/>
            <person name="Bartholomeu D.C."/>
            <person name="Lennard N.J."/>
            <person name="Caler E."/>
            <person name="Hamlin N.E."/>
            <person name="Haas B."/>
            <person name="Bohme U."/>
            <person name="Hannick L."/>
            <person name="Aslett M.A."/>
            <person name="Shallom J."/>
            <person name="Marcello L."/>
            <person name="Hou L."/>
            <person name="Wickstead B."/>
            <person name="Alsmark U.C."/>
            <person name="Arrowsmith C."/>
            <person name="Atkin R.J."/>
            <person name="Barron A.J."/>
            <person name="Bringaud F."/>
            <person name="Brooks K."/>
            <person name="Carrington M."/>
            <person name="Cherevach I."/>
            <person name="Chillingworth T.J."/>
            <person name="Churcher C."/>
            <person name="Clark L.N."/>
            <person name="Corton C.H."/>
            <person name="Cronin A."/>
            <person name="Davies R.M."/>
            <person name="Doggett J."/>
            <person name="Djikeng A."/>
            <person name="Feldblyum T."/>
            <person name="Field M.C."/>
            <person name="Fraser A."/>
            <person name="Goodhead I."/>
            <person name="Hance Z."/>
            <person name="Harper D."/>
            <person name="Harris B.R."/>
            <person name="Hauser H."/>
            <person name="Hostetler J."/>
            <person name="Ivens A."/>
            <person name="Jagels K."/>
            <person name="Johnson D."/>
            <person name="Johnson J."/>
            <person name="Jones K."/>
            <person name="Kerhornou A.X."/>
            <person name="Koo H."/>
            <person name="Larke N."/>
            <person name="Landfear S."/>
            <person name="Larkin C."/>
            <person name="Leech V."/>
            <person name="Line A."/>
            <person name="Lord A."/>
            <person name="Macleod A."/>
            <person name="Mooney P.J."/>
            <person name="Moule S."/>
            <person name="Martin D.M."/>
            <person name="Morgan G.W."/>
            <person name="Mungall K."/>
            <person name="Norbertczak H."/>
            <person name="Ormond D."/>
            <person name="Pai G."/>
            <person name="Peacock C.S."/>
            <person name="Peterson J."/>
            <person name="Quail M.A."/>
            <person name="Rabbinowitsch E."/>
            <person name="Rajandream M.A."/>
            <person name="Reitter C."/>
            <person name="Salzberg S.L."/>
            <person name="Sanders M."/>
            <person name="Schobel S."/>
            <person name="Sharp S."/>
            <person name="Simmonds M."/>
            <person name="Simpson A.J."/>
            <person name="Tallon L."/>
            <person name="Turner C.M."/>
            <person name="Tait A."/>
            <person name="Tivey A.R."/>
            <person name="Van Aken S."/>
            <person name="Walker D."/>
            <person name="Wanless D."/>
            <person name="Wang S."/>
            <person name="White B."/>
            <person name="White O."/>
            <person name="Whitehead S."/>
            <person name="Woodward J."/>
            <person name="Wortman J."/>
            <person name="Adams M.D."/>
            <person name="Embley T.M."/>
            <person name="Gull K."/>
            <person name="Ullu E."/>
            <person name="Barry J.D."/>
            <person name="Fairlamb A.H."/>
            <person name="Opperdoes F."/>
            <person name="Barrell B.G."/>
            <person name="Donelson J.E."/>
            <person name="Hall N."/>
            <person name="Fraser C.M."/>
            <person name="Melville S.E."/>
            <person name="El-Sayed N.M."/>
        </authorList>
    </citation>
    <scope>NUCLEOTIDE SEQUENCE [LARGE SCALE GENOMIC DNA]</scope>
    <source>
        <strain evidence="20 21">927/4 GUTat10.1</strain>
    </source>
</reference>
<dbReference type="GO" id="GO:0016301">
    <property type="term" value="F:kinase activity"/>
    <property type="evidence" value="ECO:0007669"/>
    <property type="project" value="UniProtKB-KW"/>
</dbReference>
<keyword evidence="15 20" id="KW-0670">Pyruvate</keyword>